<keyword evidence="3" id="KW-1185">Reference proteome</keyword>
<feature type="chain" id="PRO_5040384315" description="Secreted protein" evidence="1">
    <location>
        <begin position="20"/>
        <end position="74"/>
    </location>
</feature>
<evidence type="ECO:0008006" key="4">
    <source>
        <dbReference type="Google" id="ProtNLM"/>
    </source>
</evidence>
<evidence type="ECO:0000313" key="2">
    <source>
        <dbReference type="EMBL" id="KAH7009451.1"/>
    </source>
</evidence>
<gene>
    <name evidence="2" type="ORF">B0I36DRAFT_342447</name>
</gene>
<evidence type="ECO:0000256" key="1">
    <source>
        <dbReference type="SAM" id="SignalP"/>
    </source>
</evidence>
<feature type="signal peptide" evidence="1">
    <location>
        <begin position="1"/>
        <end position="19"/>
    </location>
</feature>
<proteinExistence type="predicted"/>
<accession>A0A9P9BKI6</accession>
<organism evidence="2 3">
    <name type="scientific">Microdochium trichocladiopsis</name>
    <dbReference type="NCBI Taxonomy" id="1682393"/>
    <lineage>
        <taxon>Eukaryota</taxon>
        <taxon>Fungi</taxon>
        <taxon>Dikarya</taxon>
        <taxon>Ascomycota</taxon>
        <taxon>Pezizomycotina</taxon>
        <taxon>Sordariomycetes</taxon>
        <taxon>Xylariomycetidae</taxon>
        <taxon>Xylariales</taxon>
        <taxon>Microdochiaceae</taxon>
        <taxon>Microdochium</taxon>
    </lineage>
</organism>
<comment type="caution">
    <text evidence="2">The sequence shown here is derived from an EMBL/GenBank/DDBJ whole genome shotgun (WGS) entry which is preliminary data.</text>
</comment>
<name>A0A9P9BKI6_9PEZI</name>
<keyword evidence="1" id="KW-0732">Signal</keyword>
<sequence length="74" mass="8517">MFGFGSMLAWLWKMWLSSAASRWGGTGLPSLSLSRRARLAMMRRKGEMNNLPCFDALIIITPQTRYRSMLMQQC</sequence>
<dbReference type="AlphaFoldDB" id="A0A9P9BKI6"/>
<dbReference type="RefSeq" id="XP_046004079.1">
    <property type="nucleotide sequence ID" value="XM_046156084.1"/>
</dbReference>
<dbReference type="GeneID" id="70185630"/>
<reference evidence="2" key="1">
    <citation type="journal article" date="2021" name="Nat. Commun.">
        <title>Genetic determinants of endophytism in the Arabidopsis root mycobiome.</title>
        <authorList>
            <person name="Mesny F."/>
            <person name="Miyauchi S."/>
            <person name="Thiergart T."/>
            <person name="Pickel B."/>
            <person name="Atanasova L."/>
            <person name="Karlsson M."/>
            <person name="Huettel B."/>
            <person name="Barry K.W."/>
            <person name="Haridas S."/>
            <person name="Chen C."/>
            <person name="Bauer D."/>
            <person name="Andreopoulos W."/>
            <person name="Pangilinan J."/>
            <person name="LaButti K."/>
            <person name="Riley R."/>
            <person name="Lipzen A."/>
            <person name="Clum A."/>
            <person name="Drula E."/>
            <person name="Henrissat B."/>
            <person name="Kohler A."/>
            <person name="Grigoriev I.V."/>
            <person name="Martin F.M."/>
            <person name="Hacquard S."/>
        </authorList>
    </citation>
    <scope>NUCLEOTIDE SEQUENCE</scope>
    <source>
        <strain evidence="2">MPI-CAGE-CH-0230</strain>
    </source>
</reference>
<dbReference type="EMBL" id="JAGTJQ010000018">
    <property type="protein sequence ID" value="KAH7009451.1"/>
    <property type="molecule type" value="Genomic_DNA"/>
</dbReference>
<protein>
    <recommendedName>
        <fullName evidence="4">Secreted protein</fullName>
    </recommendedName>
</protein>
<evidence type="ECO:0000313" key="3">
    <source>
        <dbReference type="Proteomes" id="UP000756346"/>
    </source>
</evidence>
<dbReference type="Proteomes" id="UP000756346">
    <property type="component" value="Unassembled WGS sequence"/>
</dbReference>